<evidence type="ECO:0000313" key="1">
    <source>
        <dbReference type="EMBL" id="ACL42302.1"/>
    </source>
</evidence>
<accession>B8HIQ5</accession>
<dbReference type="AlphaFoldDB" id="B8HIQ5"/>
<evidence type="ECO:0000313" key="2">
    <source>
        <dbReference type="Proteomes" id="UP000002505"/>
    </source>
</evidence>
<gene>
    <name evidence="1" type="ordered locus">Achl_4351</name>
</gene>
<proteinExistence type="predicted"/>
<dbReference type="Proteomes" id="UP000002505">
    <property type="component" value="Plasmid pACHL01"/>
</dbReference>
<protein>
    <submittedName>
        <fullName evidence="1">Uncharacterized protein</fullName>
    </submittedName>
</protein>
<organism evidence="1 2">
    <name type="scientific">Pseudarthrobacter chlorophenolicus (strain ATCC 700700 / DSM 12829 / CIP 107037 / JCM 12360 / KCTC 9906 / NCIMB 13794 / A6)</name>
    <name type="common">Arthrobacter chlorophenolicus</name>
    <dbReference type="NCBI Taxonomy" id="452863"/>
    <lineage>
        <taxon>Bacteria</taxon>
        <taxon>Bacillati</taxon>
        <taxon>Actinomycetota</taxon>
        <taxon>Actinomycetes</taxon>
        <taxon>Micrococcales</taxon>
        <taxon>Micrococcaceae</taxon>
        <taxon>Pseudarthrobacter</taxon>
    </lineage>
</organism>
<reference evidence="1" key="1">
    <citation type="submission" date="2009-01" db="EMBL/GenBank/DDBJ databases">
        <title>Complete sequence of plasmid1 of Arthrobacter chlorophenolicus A6.</title>
        <authorList>
            <consortium name="US DOE Joint Genome Institute"/>
            <person name="Lucas S."/>
            <person name="Copeland A."/>
            <person name="Lapidus A."/>
            <person name="Glavina del Rio T."/>
            <person name="Tice H."/>
            <person name="Bruce D."/>
            <person name="Goodwin L."/>
            <person name="Pitluck S."/>
            <person name="Goltsman E."/>
            <person name="Clum A."/>
            <person name="Larimer F."/>
            <person name="Land M."/>
            <person name="Hauser L."/>
            <person name="Kyrpides N."/>
            <person name="Mikhailova N."/>
            <person name="Jansson J."/>
            <person name="Richardson P."/>
        </authorList>
    </citation>
    <scope>NUCLEOTIDE SEQUENCE [LARGE SCALE GENOMIC DNA]</scope>
    <source>
        <strain evidence="1">A6</strain>
        <plasmid evidence="1">pACHL01</plasmid>
    </source>
</reference>
<geneLocation type="plasmid" evidence="1 2">
    <name>pACHL01</name>
</geneLocation>
<sequence length="143" mass="15615">METSTASATNLEVVTDLVMKRQLVEVPRDHIKDIVKMVMECADEAAGPAHQPKVRRINATIRHISCEPVGHGYCDRVSYVTSGDGDAVHGGSAFTPPSDSLEPTVMSTALSRLLGHNVALWVTDDEFFHMPTIVQFNDLGKPE</sequence>
<keyword evidence="1" id="KW-0614">Plasmid</keyword>
<dbReference type="EMBL" id="CP001342">
    <property type="protein sequence ID" value="ACL42302.1"/>
    <property type="molecule type" value="Genomic_DNA"/>
</dbReference>
<keyword evidence="2" id="KW-1185">Reference proteome</keyword>
<dbReference type="RefSeq" id="WP_012623319.1">
    <property type="nucleotide sequence ID" value="NC_011879.1"/>
</dbReference>
<dbReference type="KEGG" id="ach:Achl_4351"/>
<name>B8HIQ5_PSECP</name>
<dbReference type="HOGENOM" id="CLU_1802093_0_0_11"/>